<evidence type="ECO:0000313" key="11">
    <source>
        <dbReference type="EMBL" id="ERL66196.1"/>
    </source>
</evidence>
<keyword evidence="12" id="KW-1185">Reference proteome</keyword>
<organism evidence="11 12">
    <name type="scientific">Schleiferilactobacillus shenzhenensis LY-73</name>
    <dbReference type="NCBI Taxonomy" id="1231336"/>
    <lineage>
        <taxon>Bacteria</taxon>
        <taxon>Bacillati</taxon>
        <taxon>Bacillota</taxon>
        <taxon>Bacilli</taxon>
        <taxon>Lactobacillales</taxon>
        <taxon>Lactobacillaceae</taxon>
        <taxon>Schleiferilactobacillus</taxon>
    </lineage>
</organism>
<feature type="domain" description="Response regulatory" evidence="9">
    <location>
        <begin position="4"/>
        <end position="118"/>
    </location>
</feature>
<dbReference type="EMBL" id="KI271583">
    <property type="protein sequence ID" value="ERL66196.1"/>
    <property type="molecule type" value="Genomic_DNA"/>
</dbReference>
<dbReference type="InterPro" id="IPR016032">
    <property type="entry name" value="Sig_transdc_resp-reg_C-effctor"/>
</dbReference>
<dbReference type="SMART" id="SM00862">
    <property type="entry name" value="Trans_reg_C"/>
    <property type="match status" value="1"/>
</dbReference>
<name>U4TMT4_9LACO</name>
<evidence type="ECO:0000256" key="2">
    <source>
        <dbReference type="ARBA" id="ARBA00023012"/>
    </source>
</evidence>
<dbReference type="SUPFAM" id="SSF52172">
    <property type="entry name" value="CheY-like"/>
    <property type="match status" value="1"/>
</dbReference>
<evidence type="ECO:0000256" key="7">
    <source>
        <dbReference type="PROSITE-ProRule" id="PRU00169"/>
    </source>
</evidence>
<evidence type="ECO:0000256" key="3">
    <source>
        <dbReference type="ARBA" id="ARBA00023015"/>
    </source>
</evidence>
<gene>
    <name evidence="11" type="primary">phoP</name>
    <name evidence="11" type="ORF">L248_1288</name>
</gene>
<dbReference type="PANTHER" id="PTHR48111:SF21">
    <property type="entry name" value="DNA-BINDING DUAL MASTER TRANSCRIPTIONAL REGULATOR RPAA"/>
    <property type="match status" value="1"/>
</dbReference>
<dbReference type="STRING" id="1231336.L248_1288"/>
<keyword evidence="6" id="KW-0804">Transcription</keyword>
<dbReference type="FunFam" id="3.40.50.2300:FF:000001">
    <property type="entry name" value="DNA-binding response regulator PhoB"/>
    <property type="match status" value="1"/>
</dbReference>
<feature type="domain" description="OmpR/PhoB-type" evidence="10">
    <location>
        <begin position="132"/>
        <end position="231"/>
    </location>
</feature>
<dbReference type="SMART" id="SM00448">
    <property type="entry name" value="REC"/>
    <property type="match status" value="1"/>
</dbReference>
<dbReference type="InterPro" id="IPR039420">
    <property type="entry name" value="WalR-like"/>
</dbReference>
<dbReference type="Gene3D" id="3.40.50.2300">
    <property type="match status" value="1"/>
</dbReference>
<dbReference type="GO" id="GO:0000976">
    <property type="term" value="F:transcription cis-regulatory region binding"/>
    <property type="evidence" value="ECO:0007669"/>
    <property type="project" value="TreeGrafter"/>
</dbReference>
<evidence type="ECO:0000256" key="5">
    <source>
        <dbReference type="ARBA" id="ARBA00023159"/>
    </source>
</evidence>
<reference evidence="12" key="1">
    <citation type="journal article" date="2013" name="Genome Announc.">
        <title>Whole-Genome Sequencing of Lactobacillus shenzhenensis Strain LY-73T.</title>
        <authorList>
            <person name="Lin Z."/>
            <person name="Liu Z."/>
            <person name="Yang R."/>
            <person name="Zou Y."/>
            <person name="Wan D."/>
            <person name="Chen J."/>
            <person name="Guo M."/>
            <person name="Zhao J."/>
            <person name="Fang C."/>
            <person name="Yang R."/>
            <person name="Liu F."/>
        </authorList>
    </citation>
    <scope>NUCLEOTIDE SEQUENCE [LARGE SCALE GENOMIC DNA]</scope>
    <source>
        <strain evidence="12">LY-73</strain>
    </source>
</reference>
<dbReference type="HOGENOM" id="CLU_000445_30_4_9"/>
<dbReference type="InterPro" id="IPR036388">
    <property type="entry name" value="WH-like_DNA-bd_sf"/>
</dbReference>
<evidence type="ECO:0000256" key="8">
    <source>
        <dbReference type="PROSITE-ProRule" id="PRU01091"/>
    </source>
</evidence>
<dbReference type="InterPro" id="IPR001867">
    <property type="entry name" value="OmpR/PhoB-type_DNA-bd"/>
</dbReference>
<dbReference type="SUPFAM" id="SSF46894">
    <property type="entry name" value="C-terminal effector domain of the bipartite response regulators"/>
    <property type="match status" value="1"/>
</dbReference>
<evidence type="ECO:0000256" key="1">
    <source>
        <dbReference type="ARBA" id="ARBA00022553"/>
    </source>
</evidence>
<dbReference type="CDD" id="cd00383">
    <property type="entry name" value="trans_reg_C"/>
    <property type="match status" value="1"/>
</dbReference>
<feature type="DNA-binding region" description="OmpR/PhoB-type" evidence="8">
    <location>
        <begin position="132"/>
        <end position="231"/>
    </location>
</feature>
<keyword evidence="2" id="KW-0902">Two-component regulatory system</keyword>
<keyword evidence="4 8" id="KW-0238">DNA-binding</keyword>
<protein>
    <submittedName>
        <fullName evidence="11">PhoP</fullName>
    </submittedName>
</protein>
<dbReference type="Proteomes" id="UP000030647">
    <property type="component" value="Unassembled WGS sequence"/>
</dbReference>
<dbReference type="GO" id="GO:0005829">
    <property type="term" value="C:cytosol"/>
    <property type="evidence" value="ECO:0007669"/>
    <property type="project" value="TreeGrafter"/>
</dbReference>
<keyword evidence="1 7" id="KW-0597">Phosphoprotein</keyword>
<dbReference type="PANTHER" id="PTHR48111">
    <property type="entry name" value="REGULATOR OF RPOS"/>
    <property type="match status" value="1"/>
</dbReference>
<dbReference type="eggNOG" id="COG0745">
    <property type="taxonomic scope" value="Bacteria"/>
</dbReference>
<dbReference type="InterPro" id="IPR001789">
    <property type="entry name" value="Sig_transdc_resp-reg_receiver"/>
</dbReference>
<proteinExistence type="predicted"/>
<dbReference type="GO" id="GO:0000156">
    <property type="term" value="F:phosphorelay response regulator activity"/>
    <property type="evidence" value="ECO:0007669"/>
    <property type="project" value="TreeGrafter"/>
</dbReference>
<dbReference type="RefSeq" id="WP_022528573.1">
    <property type="nucleotide sequence ID" value="NZ_KI271583.1"/>
</dbReference>
<evidence type="ECO:0000256" key="4">
    <source>
        <dbReference type="ARBA" id="ARBA00023125"/>
    </source>
</evidence>
<evidence type="ECO:0000313" key="12">
    <source>
        <dbReference type="Proteomes" id="UP000030647"/>
    </source>
</evidence>
<dbReference type="GO" id="GO:0032993">
    <property type="term" value="C:protein-DNA complex"/>
    <property type="evidence" value="ECO:0007669"/>
    <property type="project" value="TreeGrafter"/>
</dbReference>
<dbReference type="Gene3D" id="6.10.250.690">
    <property type="match status" value="1"/>
</dbReference>
<dbReference type="PROSITE" id="PS51755">
    <property type="entry name" value="OMPR_PHOB"/>
    <property type="match status" value="1"/>
</dbReference>
<dbReference type="OrthoDB" id="9790442at2"/>
<evidence type="ECO:0000256" key="6">
    <source>
        <dbReference type="ARBA" id="ARBA00023163"/>
    </source>
</evidence>
<keyword evidence="3" id="KW-0805">Transcription regulation</keyword>
<keyword evidence="5" id="KW-0010">Activator</keyword>
<dbReference type="InterPro" id="IPR011006">
    <property type="entry name" value="CheY-like_superfamily"/>
</dbReference>
<dbReference type="Gene3D" id="1.10.10.10">
    <property type="entry name" value="Winged helix-like DNA-binding domain superfamily/Winged helix DNA-binding domain"/>
    <property type="match status" value="1"/>
</dbReference>
<accession>U4TMT4</accession>
<dbReference type="Pfam" id="PF00486">
    <property type="entry name" value="Trans_reg_C"/>
    <property type="match status" value="1"/>
</dbReference>
<dbReference type="AlphaFoldDB" id="U4TMT4"/>
<dbReference type="Pfam" id="PF00072">
    <property type="entry name" value="Response_reg"/>
    <property type="match status" value="1"/>
</dbReference>
<sequence length="238" mass="26531">MTTRILVVDDESTIRTLIEYNLTQEGFTVDTAEDGDEALAKAEHAEYDLILLDLMLPGKDGLAVTKTLRQEKNATPIIMLTAKDSETDKIVGLELGADDYVTKPFSVKELLARIHAVLRRVEVPDQNVAAEGHIVHFGPLTVDIDGLQASLNGAPLTLTPKEFDVLAYLVQRPNRVISREHILDAVWGVDYPTETRTVDMQISHLREKIEPNPKDPQYLQTIRGFGYKLTLPTSEVSE</sequence>
<dbReference type="GO" id="GO:0006355">
    <property type="term" value="P:regulation of DNA-templated transcription"/>
    <property type="evidence" value="ECO:0007669"/>
    <property type="project" value="InterPro"/>
</dbReference>
<dbReference type="PROSITE" id="PS50110">
    <property type="entry name" value="RESPONSE_REGULATORY"/>
    <property type="match status" value="1"/>
</dbReference>
<dbReference type="FunFam" id="1.10.10.10:FF:000018">
    <property type="entry name" value="DNA-binding response regulator ResD"/>
    <property type="match status" value="1"/>
</dbReference>
<feature type="modified residue" description="4-aspartylphosphate" evidence="7">
    <location>
        <position position="53"/>
    </location>
</feature>
<evidence type="ECO:0000259" key="9">
    <source>
        <dbReference type="PROSITE" id="PS50110"/>
    </source>
</evidence>
<evidence type="ECO:0000259" key="10">
    <source>
        <dbReference type="PROSITE" id="PS51755"/>
    </source>
</evidence>